<evidence type="ECO:0000313" key="2">
    <source>
        <dbReference type="Proteomes" id="UP000058925"/>
    </source>
</evidence>
<dbReference type="Proteomes" id="UP000058925">
    <property type="component" value="Chromosome"/>
</dbReference>
<keyword evidence="2" id="KW-1185">Reference proteome</keyword>
<sequence>MDILPSEAEQIHADFVRLEGRDFVNNNFAQVEKDIPGFVKYHNVMKKYDHPEKHKIKLIVDNNFVLEKQKEEYFKIKINTEKLSDIKYQLEIDIQKMKTQYEFYMSQNSNMN</sequence>
<name>A0A654M0L3_9ARCH</name>
<proteinExistence type="predicted"/>
<accession>A0A654M0L3</accession>
<organism evidence="1 2">
    <name type="scientific">Candidatus Nitrosocosmicus oleophilus</name>
    <dbReference type="NCBI Taxonomy" id="1353260"/>
    <lineage>
        <taxon>Archaea</taxon>
        <taxon>Nitrososphaerota</taxon>
        <taxon>Nitrososphaeria</taxon>
        <taxon>Nitrososphaerales</taxon>
        <taxon>Nitrososphaeraceae</taxon>
        <taxon>Candidatus Nitrosocosmicus</taxon>
    </lineage>
</organism>
<protein>
    <submittedName>
        <fullName evidence="1">Uncharacterized protein</fullName>
    </submittedName>
</protein>
<dbReference type="AlphaFoldDB" id="A0A654M0L3"/>
<dbReference type="RefSeq" id="WP_196818383.1">
    <property type="nucleotide sequence ID" value="NZ_CP012850.1"/>
</dbReference>
<reference evidence="2" key="1">
    <citation type="submission" date="2015-10" db="EMBL/GenBank/DDBJ databases">
        <title>Niche specialization of a soil ammonia-oxidizing archaeon, Candidatus Nitrosocosmicus oleophilus.</title>
        <authorList>
            <person name="Jung M.-Y."/>
            <person name="Rhee S.-K."/>
        </authorList>
    </citation>
    <scope>NUCLEOTIDE SEQUENCE [LARGE SCALE GENOMIC DNA]</scope>
    <source>
        <strain evidence="2">MY3</strain>
    </source>
</reference>
<dbReference type="KEGG" id="taa:NMY3_01836"/>
<dbReference type="EMBL" id="CP012850">
    <property type="protein sequence ID" value="ALI36039.1"/>
    <property type="molecule type" value="Genomic_DNA"/>
</dbReference>
<dbReference type="GeneID" id="60421830"/>
<gene>
    <name evidence="1" type="ORF">NMY3_01836</name>
</gene>
<evidence type="ECO:0000313" key="1">
    <source>
        <dbReference type="EMBL" id="ALI36039.1"/>
    </source>
</evidence>